<dbReference type="Pfam" id="PF07963">
    <property type="entry name" value="N_methyl"/>
    <property type="match status" value="1"/>
</dbReference>
<evidence type="ECO:0000313" key="4">
    <source>
        <dbReference type="EMBL" id="CDZ85666.1"/>
    </source>
</evidence>
<dbReference type="InterPro" id="IPR022204">
    <property type="entry name" value="PpdC-like_C"/>
</dbReference>
<dbReference type="EMBL" id="RKIT01000002">
    <property type="protein sequence ID" value="RSC16854.1"/>
    <property type="molecule type" value="Genomic_DNA"/>
</dbReference>
<evidence type="ECO:0000313" key="9">
    <source>
        <dbReference type="Proteomes" id="UP000282299"/>
    </source>
</evidence>
<sequence>MPDTLNRQRGFSLPEVILAMALLVITVTALSGYQRALMTSLVVRAQYQQLWRYGWQQTALYSFSPPESWQANRMQTTQAGCVSISVKLISPLGRQGQMSRLHCPKSQ</sequence>
<dbReference type="GeneID" id="45137810"/>
<name>A0A078LKQ2_CITKO</name>
<reference evidence="7 8" key="2">
    <citation type="submission" date="2018-06" db="EMBL/GenBank/DDBJ databases">
        <authorList>
            <consortium name="Pathogen Informatics"/>
            <person name="Doyle S."/>
        </authorList>
    </citation>
    <scope>NUCLEOTIDE SEQUENCE [LARGE SCALE GENOMIC DNA]</scope>
    <source>
        <strain evidence="7 8">NCTC10786</strain>
    </source>
</reference>
<comment type="subcellular location">
    <subcellularLocation>
        <location evidence="1">Membrane</location>
        <topology evidence="1">Single-pass membrane protein</topology>
    </subcellularLocation>
</comment>
<dbReference type="Pfam" id="PF12528">
    <property type="entry name" value="T2SSppdC"/>
    <property type="match status" value="1"/>
</dbReference>
<gene>
    <name evidence="4" type="primary">ppdC</name>
    <name evidence="4" type="ORF">BN1086_03886</name>
    <name evidence="6" type="ORF">EGS84_07800</name>
    <name evidence="5" type="ORF">I5687_05740</name>
    <name evidence="7" type="ORF">NCTC10786_06556</name>
</gene>
<proteinExistence type="predicted"/>
<dbReference type="Proteomes" id="UP000251584">
    <property type="component" value="Unassembled WGS sequence"/>
</dbReference>
<evidence type="ECO:0000259" key="3">
    <source>
        <dbReference type="Pfam" id="PF12528"/>
    </source>
</evidence>
<dbReference type="AlphaFoldDB" id="A0A078LKQ2"/>
<evidence type="ECO:0000256" key="2">
    <source>
        <dbReference type="SAM" id="Phobius"/>
    </source>
</evidence>
<reference evidence="9" key="4">
    <citation type="submission" date="2018-10" db="EMBL/GenBank/DDBJ databases">
        <title>FDA dAtabase for Regulatory Grade micrObial Sequences (FDA-ARGOS): Supporting development and validation of Infectious Disease Dx tests.</title>
        <authorList>
            <person name="Goldberg B."/>
            <person name="Campos J."/>
            <person name="Tallon L."/>
            <person name="Sadzewicz L."/>
            <person name="Zhao X."/>
            <person name="Vavikolanu K."/>
            <person name="Mehta A."/>
            <person name="Aluvathingal J."/>
            <person name="Nadendla S."/>
            <person name="Geyer C."/>
            <person name="Nandy P."/>
            <person name="Yan Y."/>
            <person name="Sichtig H."/>
        </authorList>
    </citation>
    <scope>NUCLEOTIDE SEQUENCE [LARGE SCALE GENOMIC DNA]</scope>
    <source>
        <strain evidence="9">FDAARGOS_526</strain>
    </source>
</reference>
<dbReference type="Proteomes" id="UP000282299">
    <property type="component" value="Unassembled WGS sequence"/>
</dbReference>
<organism evidence="4">
    <name type="scientific">Citrobacter koseri</name>
    <name type="common">Citrobacter diversus</name>
    <dbReference type="NCBI Taxonomy" id="545"/>
    <lineage>
        <taxon>Bacteria</taxon>
        <taxon>Pseudomonadati</taxon>
        <taxon>Pseudomonadota</taxon>
        <taxon>Gammaproteobacteria</taxon>
        <taxon>Enterobacterales</taxon>
        <taxon>Enterobacteriaceae</taxon>
        <taxon>Citrobacter</taxon>
    </lineage>
</organism>
<dbReference type="EMBL" id="JADVNV010000002">
    <property type="protein sequence ID" value="MBJ9867449.1"/>
    <property type="molecule type" value="Genomic_DNA"/>
</dbReference>
<keyword evidence="2" id="KW-0812">Transmembrane</keyword>
<evidence type="ECO:0000256" key="1">
    <source>
        <dbReference type="ARBA" id="ARBA00004167"/>
    </source>
</evidence>
<keyword evidence="2" id="KW-0472">Membrane</keyword>
<dbReference type="RefSeq" id="WP_012134939.1">
    <property type="nucleotide sequence ID" value="NZ_ABTEQQ020000003.1"/>
</dbReference>
<dbReference type="PATRIC" id="fig|545.11.peg.3119"/>
<protein>
    <submittedName>
        <fullName evidence="4">Prepilin peptidase-dependent protein C</fullName>
    </submittedName>
    <submittedName>
        <fullName evidence="5">Prepilin-type N-terminal cleavage/methylation domain-containing protein</fullName>
    </submittedName>
</protein>
<evidence type="ECO:0000313" key="5">
    <source>
        <dbReference type="EMBL" id="MBJ9867449.1"/>
    </source>
</evidence>
<dbReference type="NCBIfam" id="NF007660">
    <property type="entry name" value="PRK10332.1"/>
    <property type="match status" value="1"/>
</dbReference>
<feature type="transmembrane region" description="Helical" evidence="2">
    <location>
        <begin position="12"/>
        <end position="33"/>
    </location>
</feature>
<dbReference type="GO" id="GO:0016020">
    <property type="term" value="C:membrane"/>
    <property type="evidence" value="ECO:0007669"/>
    <property type="project" value="UniProtKB-SubCell"/>
</dbReference>
<dbReference type="Proteomes" id="UP000807555">
    <property type="component" value="Unassembled WGS sequence"/>
</dbReference>
<evidence type="ECO:0000313" key="7">
    <source>
        <dbReference type="EMBL" id="SQB42509.1"/>
    </source>
</evidence>
<dbReference type="InterPro" id="IPR012902">
    <property type="entry name" value="N_methyl_site"/>
</dbReference>
<keyword evidence="2" id="KW-1133">Transmembrane helix</keyword>
<reference evidence="6" key="3">
    <citation type="submission" date="2018-10" db="EMBL/GenBank/DDBJ databases">
        <title>FDA dAtabase for Regulatory Grade micrObial Sequences (FDA-ARGOS): Supporting development and validation of Infectious Disease Dx tests.</title>
        <authorList>
            <person name="Campos J."/>
            <person name="Goldberg B."/>
            <person name="Tallon L.J."/>
            <person name="Sadzewicz L."/>
            <person name="Zhao X."/>
            <person name="Vavikolanu K."/>
            <person name="Mehta A."/>
            <person name="Aluvathingal J."/>
            <person name="Nadendla S."/>
            <person name="Geyer C."/>
            <person name="Nandy P."/>
            <person name="Yan Y."/>
            <person name="Sichtig H."/>
        </authorList>
    </citation>
    <scope>NUCLEOTIDE SEQUENCE</scope>
    <source>
        <strain evidence="6">FDAARGOS_526</strain>
    </source>
</reference>
<dbReference type="OMA" id="QYRQLWH"/>
<dbReference type="EMBL" id="UAVY01000011">
    <property type="protein sequence ID" value="SQB42509.1"/>
    <property type="molecule type" value="Genomic_DNA"/>
</dbReference>
<accession>A0A078LKQ2</accession>
<feature type="domain" description="Prepilin peptidase dependent protein C-like C-terminal" evidence="3">
    <location>
        <begin position="33"/>
        <end position="104"/>
    </location>
</feature>
<dbReference type="EMBL" id="LK931336">
    <property type="protein sequence ID" value="CDZ85666.1"/>
    <property type="molecule type" value="Genomic_DNA"/>
</dbReference>
<evidence type="ECO:0000313" key="6">
    <source>
        <dbReference type="EMBL" id="RSC16854.1"/>
    </source>
</evidence>
<dbReference type="NCBIfam" id="TIGR02532">
    <property type="entry name" value="IV_pilin_GFxxxE"/>
    <property type="match status" value="1"/>
</dbReference>
<reference evidence="5" key="5">
    <citation type="submission" date="2020-11" db="EMBL/GenBank/DDBJ databases">
        <title>Enhanced detection system for hospital associated transmission using whole genome sequencing surveillance.</title>
        <authorList>
            <person name="Harrison L.H."/>
            <person name="Van Tyne D."/>
            <person name="Marsh J.W."/>
            <person name="Griffith M.P."/>
            <person name="Snyder D.J."/>
            <person name="Cooper V.S."/>
            <person name="Mustapha M."/>
        </authorList>
    </citation>
    <scope>NUCLEOTIDE SEQUENCE</scope>
    <source>
        <strain evidence="5">CB00014</strain>
    </source>
</reference>
<dbReference type="PROSITE" id="PS00409">
    <property type="entry name" value="PROKAR_NTER_METHYL"/>
    <property type="match status" value="1"/>
</dbReference>
<reference evidence="4" key="1">
    <citation type="submission" date="2014-06" db="EMBL/GenBank/DDBJ databases">
        <authorList>
            <person name="Urmite Genomes Urmite Genomes"/>
        </authorList>
    </citation>
    <scope>NUCLEOTIDE SEQUENCE</scope>
</reference>
<evidence type="ECO:0000313" key="8">
    <source>
        <dbReference type="Proteomes" id="UP000251584"/>
    </source>
</evidence>